<dbReference type="EMBL" id="AYZE01000017">
    <property type="protein sequence ID" value="KRM89926.1"/>
    <property type="molecule type" value="Genomic_DNA"/>
</dbReference>
<dbReference type="RefSeq" id="WP_057829786.1">
    <property type="nucleotide sequence ID" value="NZ_AYZE01000017.1"/>
</dbReference>
<dbReference type="OrthoDB" id="2296476at2"/>
<evidence type="ECO:0000313" key="1">
    <source>
        <dbReference type="EMBL" id="KRM89926.1"/>
    </source>
</evidence>
<protein>
    <submittedName>
        <fullName evidence="1">Uncharacterized protein</fullName>
    </submittedName>
</protein>
<dbReference type="STRING" id="1423729.FC80_GL001748"/>
<name>A0A0R2CNZ1_9LACO</name>
<organism evidence="1 2">
    <name type="scientific">Liquorilactobacillus cacaonum DSM 21116</name>
    <dbReference type="NCBI Taxonomy" id="1423729"/>
    <lineage>
        <taxon>Bacteria</taxon>
        <taxon>Bacillati</taxon>
        <taxon>Bacillota</taxon>
        <taxon>Bacilli</taxon>
        <taxon>Lactobacillales</taxon>
        <taxon>Lactobacillaceae</taxon>
        <taxon>Liquorilactobacillus</taxon>
    </lineage>
</organism>
<proteinExistence type="predicted"/>
<accession>A0A0R2CNZ1</accession>
<dbReference type="Proteomes" id="UP000051131">
    <property type="component" value="Unassembled WGS sequence"/>
</dbReference>
<sequence length="153" mass="17442">MDIKVKDFISRVESSDITKVVLGEIKIKEFKDLKKDFMEAALLEYEKTSLKRQVVQVTQPIMIEKEKVEMVLETGVINLPFSNINRVDNFLNIEETVPMVSNLITISPNLNISGLFIRSYSSVDNLQDDIKKISEDAFTDIMKIQENVGKTPS</sequence>
<gene>
    <name evidence="1" type="ORF">FC80_GL001748</name>
</gene>
<evidence type="ECO:0000313" key="2">
    <source>
        <dbReference type="Proteomes" id="UP000051131"/>
    </source>
</evidence>
<keyword evidence="2" id="KW-1185">Reference proteome</keyword>
<comment type="caution">
    <text evidence="1">The sequence shown here is derived from an EMBL/GenBank/DDBJ whole genome shotgun (WGS) entry which is preliminary data.</text>
</comment>
<dbReference type="AlphaFoldDB" id="A0A0R2CNZ1"/>
<dbReference type="PATRIC" id="fig|1423729.3.peg.1775"/>
<reference evidence="1 2" key="1">
    <citation type="journal article" date="2015" name="Genome Announc.">
        <title>Expanding the biotechnology potential of lactobacilli through comparative genomics of 213 strains and associated genera.</title>
        <authorList>
            <person name="Sun Z."/>
            <person name="Harris H.M."/>
            <person name="McCann A."/>
            <person name="Guo C."/>
            <person name="Argimon S."/>
            <person name="Zhang W."/>
            <person name="Yang X."/>
            <person name="Jeffery I.B."/>
            <person name="Cooney J.C."/>
            <person name="Kagawa T.F."/>
            <person name="Liu W."/>
            <person name="Song Y."/>
            <person name="Salvetti E."/>
            <person name="Wrobel A."/>
            <person name="Rasinkangas P."/>
            <person name="Parkhill J."/>
            <person name="Rea M.C."/>
            <person name="O'Sullivan O."/>
            <person name="Ritari J."/>
            <person name="Douillard F.P."/>
            <person name="Paul Ross R."/>
            <person name="Yang R."/>
            <person name="Briner A.E."/>
            <person name="Felis G.E."/>
            <person name="de Vos W.M."/>
            <person name="Barrangou R."/>
            <person name="Klaenhammer T.R."/>
            <person name="Caufield P.W."/>
            <person name="Cui Y."/>
            <person name="Zhang H."/>
            <person name="O'Toole P.W."/>
        </authorList>
    </citation>
    <scope>NUCLEOTIDE SEQUENCE [LARGE SCALE GENOMIC DNA]</scope>
    <source>
        <strain evidence="1 2">DSM 21116</strain>
    </source>
</reference>